<accession>A0A8K0GP54</accession>
<dbReference type="Proteomes" id="UP000801492">
    <property type="component" value="Unassembled WGS sequence"/>
</dbReference>
<keyword evidence="1" id="KW-0472">Membrane</keyword>
<protein>
    <submittedName>
        <fullName evidence="3">Uncharacterized protein</fullName>
    </submittedName>
</protein>
<keyword evidence="1" id="KW-0812">Transmembrane</keyword>
<proteinExistence type="predicted"/>
<dbReference type="OrthoDB" id="6767006at2759"/>
<gene>
    <name evidence="3" type="ORF">ILUMI_01518</name>
</gene>
<dbReference type="EMBL" id="VTPC01000715">
    <property type="protein sequence ID" value="KAF2904663.1"/>
    <property type="molecule type" value="Genomic_DNA"/>
</dbReference>
<sequence length="222" mass="25628">MFKLTEILFTLVYFTVFCNAVDFIEDYCWRDYVGLTPKDAFKAGADRNGRSIYIGQALYEDALVPGSIHEGKKEVEIEYNKAYTINEAVKILCTPHPEKFEWYQTRYDEIVKIEGKQLLEVGYEKDYKTYVGRVKAYGELIVGKVVCYDNVCYKLTTVHNGDWEDHKEFEILTYNPDATAAPSGTARHRSREPNKPTFLSYFFLVLVIAGLIVLVIVLLRRC</sequence>
<dbReference type="InterPro" id="IPR006616">
    <property type="entry name" value="DM9_repeat"/>
</dbReference>
<keyword evidence="4" id="KW-1185">Reference proteome</keyword>
<evidence type="ECO:0000313" key="3">
    <source>
        <dbReference type="EMBL" id="KAF2904663.1"/>
    </source>
</evidence>
<feature type="signal peptide" evidence="2">
    <location>
        <begin position="1"/>
        <end position="20"/>
    </location>
</feature>
<keyword evidence="2" id="KW-0732">Signal</keyword>
<dbReference type="Pfam" id="PF11901">
    <property type="entry name" value="DM9"/>
    <property type="match status" value="1"/>
</dbReference>
<reference evidence="3" key="1">
    <citation type="submission" date="2019-08" db="EMBL/GenBank/DDBJ databases">
        <title>The genome of the North American firefly Photinus pyralis.</title>
        <authorList>
            <consortium name="Photinus pyralis genome working group"/>
            <person name="Fallon T.R."/>
            <person name="Sander Lower S.E."/>
            <person name="Weng J.-K."/>
        </authorList>
    </citation>
    <scope>NUCLEOTIDE SEQUENCE</scope>
    <source>
        <strain evidence="3">TRF0915ILg1</strain>
        <tissue evidence="3">Whole body</tissue>
    </source>
</reference>
<dbReference type="SMART" id="SM00696">
    <property type="entry name" value="DM9"/>
    <property type="match status" value="1"/>
</dbReference>
<comment type="caution">
    <text evidence="3">The sequence shown here is derived from an EMBL/GenBank/DDBJ whole genome shotgun (WGS) entry which is preliminary data.</text>
</comment>
<feature type="chain" id="PRO_5035461010" evidence="2">
    <location>
        <begin position="21"/>
        <end position="222"/>
    </location>
</feature>
<keyword evidence="1" id="KW-1133">Transmembrane helix</keyword>
<evidence type="ECO:0000256" key="2">
    <source>
        <dbReference type="SAM" id="SignalP"/>
    </source>
</evidence>
<dbReference type="PANTHER" id="PTHR31649:SF10">
    <property type="entry name" value="IP19903P-RELATED"/>
    <property type="match status" value="1"/>
</dbReference>
<evidence type="ECO:0000313" key="4">
    <source>
        <dbReference type="Proteomes" id="UP000801492"/>
    </source>
</evidence>
<evidence type="ECO:0000256" key="1">
    <source>
        <dbReference type="SAM" id="Phobius"/>
    </source>
</evidence>
<dbReference type="PANTHER" id="PTHR31649">
    <property type="entry name" value="AGAP009604-PA"/>
    <property type="match status" value="1"/>
</dbReference>
<name>A0A8K0GP54_IGNLU</name>
<organism evidence="3 4">
    <name type="scientific">Ignelater luminosus</name>
    <name type="common">Cucubano</name>
    <name type="synonym">Pyrophorus luminosus</name>
    <dbReference type="NCBI Taxonomy" id="2038154"/>
    <lineage>
        <taxon>Eukaryota</taxon>
        <taxon>Metazoa</taxon>
        <taxon>Ecdysozoa</taxon>
        <taxon>Arthropoda</taxon>
        <taxon>Hexapoda</taxon>
        <taxon>Insecta</taxon>
        <taxon>Pterygota</taxon>
        <taxon>Neoptera</taxon>
        <taxon>Endopterygota</taxon>
        <taxon>Coleoptera</taxon>
        <taxon>Polyphaga</taxon>
        <taxon>Elateriformia</taxon>
        <taxon>Elateroidea</taxon>
        <taxon>Elateridae</taxon>
        <taxon>Agrypninae</taxon>
        <taxon>Pyrophorini</taxon>
        <taxon>Ignelater</taxon>
    </lineage>
</organism>
<dbReference type="AlphaFoldDB" id="A0A8K0GP54"/>
<feature type="transmembrane region" description="Helical" evidence="1">
    <location>
        <begin position="198"/>
        <end position="219"/>
    </location>
</feature>